<organism evidence="6 7">
    <name type="scientific">Parasutterella excrementihominis</name>
    <dbReference type="NCBI Taxonomy" id="487175"/>
    <lineage>
        <taxon>Bacteria</taxon>
        <taxon>Pseudomonadati</taxon>
        <taxon>Pseudomonadota</taxon>
        <taxon>Betaproteobacteria</taxon>
        <taxon>Burkholderiales</taxon>
        <taxon>Sutterellaceae</taxon>
        <taxon>Parasutterella</taxon>
    </lineage>
</organism>
<keyword evidence="1" id="KW-0678">Repressor</keyword>
<dbReference type="InterPro" id="IPR016181">
    <property type="entry name" value="Acyl_CoA_acyltransferase"/>
</dbReference>
<comment type="catalytic activity">
    <reaction evidence="5">
        <text>glycyl-tRNA(Gly) + acetyl-CoA = N-acetylglycyl-tRNA(Gly) + CoA + H(+)</text>
        <dbReference type="Rhea" id="RHEA:81867"/>
        <dbReference type="Rhea" id="RHEA-COMP:9683"/>
        <dbReference type="Rhea" id="RHEA-COMP:19766"/>
        <dbReference type="ChEBI" id="CHEBI:15378"/>
        <dbReference type="ChEBI" id="CHEBI:57287"/>
        <dbReference type="ChEBI" id="CHEBI:57288"/>
        <dbReference type="ChEBI" id="CHEBI:78522"/>
        <dbReference type="ChEBI" id="CHEBI:232036"/>
    </reaction>
</comment>
<dbReference type="Gene3D" id="3.40.630.30">
    <property type="match status" value="1"/>
</dbReference>
<dbReference type="EMBL" id="WNCL01000045">
    <property type="protein sequence ID" value="MTU44095.1"/>
    <property type="molecule type" value="Genomic_DNA"/>
</dbReference>
<evidence type="ECO:0000313" key="7">
    <source>
        <dbReference type="Proteomes" id="UP000462362"/>
    </source>
</evidence>
<dbReference type="AlphaFoldDB" id="A0A6I3S3J3"/>
<dbReference type="RefSeq" id="WP_149888999.1">
    <property type="nucleotide sequence ID" value="NZ_CAMLVM010000013.1"/>
</dbReference>
<reference evidence="6 7" key="1">
    <citation type="journal article" date="2019" name="Nat. Med.">
        <title>A library of human gut bacterial isolates paired with longitudinal multiomics data enables mechanistic microbiome research.</title>
        <authorList>
            <person name="Poyet M."/>
            <person name="Groussin M."/>
            <person name="Gibbons S.M."/>
            <person name="Avila-Pacheco J."/>
            <person name="Jiang X."/>
            <person name="Kearney S.M."/>
            <person name="Perrotta A.R."/>
            <person name="Berdy B."/>
            <person name="Zhao S."/>
            <person name="Lieberman T.D."/>
            <person name="Swanson P.K."/>
            <person name="Smith M."/>
            <person name="Roesemann S."/>
            <person name="Alexander J.E."/>
            <person name="Rich S.A."/>
            <person name="Livny J."/>
            <person name="Vlamakis H."/>
            <person name="Clish C."/>
            <person name="Bullock K."/>
            <person name="Deik A."/>
            <person name="Scott J."/>
            <person name="Pierce K.A."/>
            <person name="Xavier R.J."/>
            <person name="Alm E.J."/>
        </authorList>
    </citation>
    <scope>NUCLEOTIDE SEQUENCE [LARGE SCALE GENOMIC DNA]</scope>
    <source>
        <strain evidence="6 7">BIOML-A2</strain>
    </source>
</reference>
<dbReference type="Pfam" id="PF13673">
    <property type="entry name" value="Acetyltransf_10"/>
    <property type="match status" value="1"/>
</dbReference>
<keyword evidence="2" id="KW-1277">Toxin-antitoxin system</keyword>
<sequence length="159" mass="17797">MLVFEKLEPAVHNRQQFSCGNEELDVFLKKYAAQNQRIGQSTTHVLVNTERREEILGFITLCSSALSIEDLNPSDLGRLPRYPIPAIKIARLAVSSRFQGNKVGSALLGHAVRSALKVREDIGVRALIVDAKTPEVASFYTKFGFKKTKNSPLYLYLFV</sequence>
<gene>
    <name evidence="6" type="ORF">GMD42_10880</name>
</gene>
<accession>A0A6I3S3J3</accession>
<dbReference type="Proteomes" id="UP000462362">
    <property type="component" value="Unassembled WGS sequence"/>
</dbReference>
<dbReference type="PANTHER" id="PTHR36449">
    <property type="entry name" value="ACETYLTRANSFERASE-RELATED"/>
    <property type="match status" value="1"/>
</dbReference>
<evidence type="ECO:0000256" key="2">
    <source>
        <dbReference type="ARBA" id="ARBA00022649"/>
    </source>
</evidence>
<evidence type="ECO:0000256" key="1">
    <source>
        <dbReference type="ARBA" id="ARBA00022491"/>
    </source>
</evidence>
<evidence type="ECO:0000256" key="3">
    <source>
        <dbReference type="ARBA" id="ARBA00022679"/>
    </source>
</evidence>
<name>A0A6I3S3J3_9BURK</name>
<evidence type="ECO:0000313" key="6">
    <source>
        <dbReference type="EMBL" id="MTU44095.1"/>
    </source>
</evidence>
<dbReference type="PROSITE" id="PS51186">
    <property type="entry name" value="GNAT"/>
    <property type="match status" value="1"/>
</dbReference>
<dbReference type="PANTHER" id="PTHR36449:SF1">
    <property type="entry name" value="ACETYLTRANSFERASE"/>
    <property type="match status" value="1"/>
</dbReference>
<dbReference type="SUPFAM" id="SSF55729">
    <property type="entry name" value="Acyl-CoA N-acyltransferases (Nat)"/>
    <property type="match status" value="1"/>
</dbReference>
<comment type="caution">
    <text evidence="6">The sequence shown here is derived from an EMBL/GenBank/DDBJ whole genome shotgun (WGS) entry which is preliminary data.</text>
</comment>
<keyword evidence="4" id="KW-0012">Acyltransferase</keyword>
<dbReference type="InterPro" id="IPR000182">
    <property type="entry name" value="GNAT_dom"/>
</dbReference>
<dbReference type="GO" id="GO:0016747">
    <property type="term" value="F:acyltransferase activity, transferring groups other than amino-acyl groups"/>
    <property type="evidence" value="ECO:0007669"/>
    <property type="project" value="InterPro"/>
</dbReference>
<proteinExistence type="predicted"/>
<evidence type="ECO:0000256" key="4">
    <source>
        <dbReference type="ARBA" id="ARBA00023315"/>
    </source>
</evidence>
<keyword evidence="3 6" id="KW-0808">Transferase</keyword>
<evidence type="ECO:0000256" key="5">
    <source>
        <dbReference type="ARBA" id="ARBA00049880"/>
    </source>
</evidence>
<protein>
    <submittedName>
        <fullName evidence="6">GNAT family N-acetyltransferase</fullName>
    </submittedName>
</protein>